<organism evidence="2 3">
    <name type="scientific">Laccaria amethystina LaAM-08-1</name>
    <dbReference type="NCBI Taxonomy" id="1095629"/>
    <lineage>
        <taxon>Eukaryota</taxon>
        <taxon>Fungi</taxon>
        <taxon>Dikarya</taxon>
        <taxon>Basidiomycota</taxon>
        <taxon>Agaricomycotina</taxon>
        <taxon>Agaricomycetes</taxon>
        <taxon>Agaricomycetidae</taxon>
        <taxon>Agaricales</taxon>
        <taxon>Agaricineae</taxon>
        <taxon>Hydnangiaceae</taxon>
        <taxon>Laccaria</taxon>
    </lineage>
</organism>
<sequence length="56" mass="6065">PPTNVHGCSAPLSTNSNDGLAVRAHLTINEWPQEPSTTIHGQRRAPTNIYGALHQH</sequence>
<reference evidence="3" key="2">
    <citation type="submission" date="2015-01" db="EMBL/GenBank/DDBJ databases">
        <title>Evolutionary Origins and Diversification of the Mycorrhizal Mutualists.</title>
        <authorList>
            <consortium name="DOE Joint Genome Institute"/>
            <consortium name="Mycorrhizal Genomics Consortium"/>
            <person name="Kohler A."/>
            <person name="Kuo A."/>
            <person name="Nagy L.G."/>
            <person name="Floudas D."/>
            <person name="Copeland A."/>
            <person name="Barry K.W."/>
            <person name="Cichocki N."/>
            <person name="Veneault-Fourrey C."/>
            <person name="LaButti K."/>
            <person name="Lindquist E.A."/>
            <person name="Lipzen A."/>
            <person name="Lundell T."/>
            <person name="Morin E."/>
            <person name="Murat C."/>
            <person name="Riley R."/>
            <person name="Ohm R."/>
            <person name="Sun H."/>
            <person name="Tunlid A."/>
            <person name="Henrissat B."/>
            <person name="Grigoriev I.V."/>
            <person name="Hibbett D.S."/>
            <person name="Martin F."/>
        </authorList>
    </citation>
    <scope>NUCLEOTIDE SEQUENCE [LARGE SCALE GENOMIC DNA]</scope>
    <source>
        <strain evidence="3">LaAM-08-1</strain>
    </source>
</reference>
<keyword evidence="3" id="KW-1185">Reference proteome</keyword>
<feature type="non-terminal residue" evidence="2">
    <location>
        <position position="1"/>
    </location>
</feature>
<dbReference type="EMBL" id="KN839756">
    <property type="protein sequence ID" value="KIJ89422.1"/>
    <property type="molecule type" value="Genomic_DNA"/>
</dbReference>
<evidence type="ECO:0000313" key="2">
    <source>
        <dbReference type="EMBL" id="KIJ89422.1"/>
    </source>
</evidence>
<protein>
    <submittedName>
        <fullName evidence="2">Uncharacterized protein</fullName>
    </submittedName>
</protein>
<dbReference type="Proteomes" id="UP000054477">
    <property type="component" value="Unassembled WGS sequence"/>
</dbReference>
<evidence type="ECO:0000256" key="1">
    <source>
        <dbReference type="SAM" id="MobiDB-lite"/>
    </source>
</evidence>
<gene>
    <name evidence="2" type="ORF">K443DRAFT_118005</name>
</gene>
<accession>A0A0C9WYC2</accession>
<reference evidence="2 3" key="1">
    <citation type="submission" date="2014-04" db="EMBL/GenBank/DDBJ databases">
        <authorList>
            <consortium name="DOE Joint Genome Institute"/>
            <person name="Kuo A."/>
            <person name="Kohler A."/>
            <person name="Nagy L.G."/>
            <person name="Floudas D."/>
            <person name="Copeland A."/>
            <person name="Barry K.W."/>
            <person name="Cichocki N."/>
            <person name="Veneault-Fourrey C."/>
            <person name="LaButti K."/>
            <person name="Lindquist E.A."/>
            <person name="Lipzen A."/>
            <person name="Lundell T."/>
            <person name="Morin E."/>
            <person name="Murat C."/>
            <person name="Sun H."/>
            <person name="Tunlid A."/>
            <person name="Henrissat B."/>
            <person name="Grigoriev I.V."/>
            <person name="Hibbett D.S."/>
            <person name="Martin F."/>
            <person name="Nordberg H.P."/>
            <person name="Cantor M.N."/>
            <person name="Hua S.X."/>
        </authorList>
    </citation>
    <scope>NUCLEOTIDE SEQUENCE [LARGE SCALE GENOMIC DNA]</scope>
    <source>
        <strain evidence="2 3">LaAM-08-1</strain>
    </source>
</reference>
<dbReference type="HOGENOM" id="CLU_3019885_0_0_1"/>
<evidence type="ECO:0000313" key="3">
    <source>
        <dbReference type="Proteomes" id="UP000054477"/>
    </source>
</evidence>
<feature type="region of interest" description="Disordered" evidence="1">
    <location>
        <begin position="35"/>
        <end position="56"/>
    </location>
</feature>
<dbReference type="AlphaFoldDB" id="A0A0C9WYC2"/>
<name>A0A0C9WYC2_9AGAR</name>
<proteinExistence type="predicted"/>